<evidence type="ECO:0000313" key="2">
    <source>
        <dbReference type="Proteomes" id="UP001465668"/>
    </source>
</evidence>
<evidence type="ECO:0000313" key="1">
    <source>
        <dbReference type="EMBL" id="KAK9780416.1"/>
    </source>
</evidence>
<protein>
    <submittedName>
        <fullName evidence="1">Ubiquitin-like domain-containing protein</fullName>
    </submittedName>
</protein>
<gene>
    <name evidence="1" type="ORF">SCAR479_02531</name>
</gene>
<dbReference type="Proteomes" id="UP001465668">
    <property type="component" value="Unassembled WGS sequence"/>
</dbReference>
<dbReference type="Gene3D" id="3.10.20.90">
    <property type="entry name" value="Phosphatidylinositol 3-kinase Catalytic Subunit, Chain A, domain 1"/>
    <property type="match status" value="1"/>
</dbReference>
<sequence>MKIQSRDPIPSPDVKWECGIDGTAVTVTPNNGPTCLRISFMRTVRVPDNNTVSELPLGLGEFPLYKVQDYAEQLPVEMVDKGGIFLPMYQKEAMWITFDASAPFAIKIYAGGVNGISGEDMNEDFDTKLRRLKKYIEGKSIQDYLVVPEQLWIDGIATSPGVVRQFVAVPTGHGYSVEAQITGKEVVGGLQFDVTPPKPRLTPGPGAEIRFTVKSLTGKRLSIECTSDSTIGYLKWIIKDREGFPWTSKG</sequence>
<reference evidence="1 2" key="1">
    <citation type="submission" date="2024-02" db="EMBL/GenBank/DDBJ databases">
        <title>First draft genome assembly of two strains of Seiridium cardinale.</title>
        <authorList>
            <person name="Emiliani G."/>
            <person name="Scali E."/>
        </authorList>
    </citation>
    <scope>NUCLEOTIDE SEQUENCE [LARGE SCALE GENOMIC DNA]</scope>
    <source>
        <strain evidence="1 2">BM-138-000479</strain>
    </source>
</reference>
<keyword evidence="2" id="KW-1185">Reference proteome</keyword>
<dbReference type="SUPFAM" id="SSF54236">
    <property type="entry name" value="Ubiquitin-like"/>
    <property type="match status" value="1"/>
</dbReference>
<comment type="caution">
    <text evidence="1">The sequence shown here is derived from an EMBL/GenBank/DDBJ whole genome shotgun (WGS) entry which is preliminary data.</text>
</comment>
<dbReference type="CDD" id="cd17039">
    <property type="entry name" value="Ubl_ubiquitin_like"/>
    <property type="match status" value="1"/>
</dbReference>
<dbReference type="EMBL" id="JARVKM010000006">
    <property type="protein sequence ID" value="KAK9780416.1"/>
    <property type="molecule type" value="Genomic_DNA"/>
</dbReference>
<organism evidence="1 2">
    <name type="scientific">Seiridium cardinale</name>
    <dbReference type="NCBI Taxonomy" id="138064"/>
    <lineage>
        <taxon>Eukaryota</taxon>
        <taxon>Fungi</taxon>
        <taxon>Dikarya</taxon>
        <taxon>Ascomycota</taxon>
        <taxon>Pezizomycotina</taxon>
        <taxon>Sordariomycetes</taxon>
        <taxon>Xylariomycetidae</taxon>
        <taxon>Amphisphaeriales</taxon>
        <taxon>Sporocadaceae</taxon>
        <taxon>Seiridium</taxon>
    </lineage>
</organism>
<accession>A0ABR2Y2Y1</accession>
<dbReference type="InterPro" id="IPR029071">
    <property type="entry name" value="Ubiquitin-like_domsf"/>
</dbReference>
<name>A0ABR2Y2Y1_9PEZI</name>
<proteinExistence type="predicted"/>